<keyword evidence="1" id="KW-0808">Transferase</keyword>
<reference evidence="6 7" key="1">
    <citation type="submission" date="2021-05" db="EMBL/GenBank/DDBJ databases">
        <title>Description of Cellulomonas sp. DKR-3 sp. nov.</title>
        <authorList>
            <person name="Dahal R.H."/>
            <person name="Chaudhary D.K."/>
        </authorList>
    </citation>
    <scope>NUCLEOTIDE SEQUENCE [LARGE SCALE GENOMIC DNA]</scope>
    <source>
        <strain evidence="6 7">DKR-3</strain>
    </source>
</reference>
<keyword evidence="7" id="KW-1185">Reference proteome</keyword>
<comment type="caution">
    <text evidence="6">The sequence shown here is derived from an EMBL/GenBank/DDBJ whole genome shotgun (WGS) entry which is preliminary data.</text>
</comment>
<keyword evidence="2" id="KW-0012">Acyltransferase</keyword>
<sequence length="395" mass="41315">MAPGGGLRHRRGSTVGHDEPRAWSAKEEAADSEQAVSSAATGSPTSTATGSATGESTGNATFEHRDVALLAVTAVEAPVVVPSQRFDEQLAATLRRLRLPKGLLRRVAGVTERRWWDEGTAFDDAATQAAAKALAESGVNPGEVGLLINTSVTRTHLEPSVASRIHDGLALPTSALNFDITNACLGFVNGLTLAAQLIDAGQIRYAVIVDGEDPRPTQEATIRRISQGDSTREDFLREFATLTLGAGAAAAVLGPASLHPGAHRVLGGVSRAATQHHTLCVGGPDGMSTDPQGLLDGGLDLVVEAWNEAEPRWGWSAADRFITHQVSSVHTTSIVDALGLDRRRVPTTFPHWGNVGPASLPMTLAAEADSLSVGDRVVCMGVGSGLNTAMTEIVW</sequence>
<feature type="domain" description="Beta-ketoacyl-[acyl-carrier-protein] synthase III N-terminal" evidence="5">
    <location>
        <begin position="178"/>
        <end position="256"/>
    </location>
</feature>
<gene>
    <name evidence="6" type="ORF">KIN34_16335</name>
</gene>
<dbReference type="InterPro" id="IPR013751">
    <property type="entry name" value="ACP_syn_III_N"/>
</dbReference>
<evidence type="ECO:0000313" key="7">
    <source>
        <dbReference type="Proteomes" id="UP000722125"/>
    </source>
</evidence>
<organism evidence="6 7">
    <name type="scientific">Cellulomonas fulva</name>
    <dbReference type="NCBI Taxonomy" id="2835530"/>
    <lineage>
        <taxon>Bacteria</taxon>
        <taxon>Bacillati</taxon>
        <taxon>Actinomycetota</taxon>
        <taxon>Actinomycetes</taxon>
        <taxon>Micrococcales</taxon>
        <taxon>Cellulomonadaceae</taxon>
        <taxon>Cellulomonas</taxon>
    </lineage>
</organism>
<name>A0ABS5U376_9CELL</name>
<evidence type="ECO:0000313" key="6">
    <source>
        <dbReference type="EMBL" id="MBT0995849.1"/>
    </source>
</evidence>
<feature type="compositionally biased region" description="Low complexity" evidence="3">
    <location>
        <begin position="35"/>
        <end position="58"/>
    </location>
</feature>
<feature type="region of interest" description="Disordered" evidence="3">
    <location>
        <begin position="1"/>
        <end position="58"/>
    </location>
</feature>
<dbReference type="Pfam" id="PF08545">
    <property type="entry name" value="ACP_syn_III"/>
    <property type="match status" value="1"/>
</dbReference>
<protein>
    <submittedName>
        <fullName evidence="6">3-oxoacyl-ACP synthase III</fullName>
    </submittedName>
</protein>
<evidence type="ECO:0000256" key="3">
    <source>
        <dbReference type="SAM" id="MobiDB-lite"/>
    </source>
</evidence>
<feature type="compositionally biased region" description="Basic and acidic residues" evidence="3">
    <location>
        <begin position="16"/>
        <end position="29"/>
    </location>
</feature>
<evidence type="ECO:0000256" key="2">
    <source>
        <dbReference type="ARBA" id="ARBA00023315"/>
    </source>
</evidence>
<dbReference type="InterPro" id="IPR013747">
    <property type="entry name" value="ACP_syn_III_C"/>
</dbReference>
<dbReference type="Pfam" id="PF08541">
    <property type="entry name" value="ACP_syn_III_C"/>
    <property type="match status" value="1"/>
</dbReference>
<accession>A0ABS5U376</accession>
<feature type="domain" description="Beta-ketoacyl-[acyl-carrier-protein] synthase III C-terminal" evidence="4">
    <location>
        <begin position="315"/>
        <end position="390"/>
    </location>
</feature>
<dbReference type="EMBL" id="JAHBOH010000002">
    <property type="protein sequence ID" value="MBT0995849.1"/>
    <property type="molecule type" value="Genomic_DNA"/>
</dbReference>
<evidence type="ECO:0000259" key="4">
    <source>
        <dbReference type="Pfam" id="PF08541"/>
    </source>
</evidence>
<evidence type="ECO:0000256" key="1">
    <source>
        <dbReference type="ARBA" id="ARBA00022679"/>
    </source>
</evidence>
<dbReference type="PANTHER" id="PTHR34069:SF3">
    <property type="entry name" value="ACYL-COA:ACYL-COA ALKYLTRANSFERASE"/>
    <property type="match status" value="1"/>
</dbReference>
<evidence type="ECO:0000259" key="5">
    <source>
        <dbReference type="Pfam" id="PF08545"/>
    </source>
</evidence>
<dbReference type="SUPFAM" id="SSF53901">
    <property type="entry name" value="Thiolase-like"/>
    <property type="match status" value="1"/>
</dbReference>
<dbReference type="PANTHER" id="PTHR34069">
    <property type="entry name" value="3-OXOACYL-[ACYL-CARRIER-PROTEIN] SYNTHASE 3"/>
    <property type="match status" value="1"/>
</dbReference>
<dbReference type="Gene3D" id="3.40.47.10">
    <property type="match status" value="2"/>
</dbReference>
<dbReference type="InterPro" id="IPR016039">
    <property type="entry name" value="Thiolase-like"/>
</dbReference>
<proteinExistence type="predicted"/>
<dbReference type="NCBIfam" id="NF006720">
    <property type="entry name" value="PRK09258.1"/>
    <property type="match status" value="1"/>
</dbReference>
<dbReference type="Proteomes" id="UP000722125">
    <property type="component" value="Unassembled WGS sequence"/>
</dbReference>